<dbReference type="InterPro" id="IPR050109">
    <property type="entry name" value="HTH-type_TetR-like_transc_reg"/>
</dbReference>
<dbReference type="SUPFAM" id="SSF46689">
    <property type="entry name" value="Homeodomain-like"/>
    <property type="match status" value="1"/>
</dbReference>
<dbReference type="PANTHER" id="PTHR30055">
    <property type="entry name" value="HTH-TYPE TRANSCRIPTIONAL REGULATOR RUTR"/>
    <property type="match status" value="1"/>
</dbReference>
<reference evidence="7" key="1">
    <citation type="journal article" date="2019" name="Int. J. Syst. Evol. Microbiol.">
        <title>The Global Catalogue of Microorganisms (GCM) 10K type strain sequencing project: providing services to taxonomists for standard genome sequencing and annotation.</title>
        <authorList>
            <consortium name="The Broad Institute Genomics Platform"/>
            <consortium name="The Broad Institute Genome Sequencing Center for Infectious Disease"/>
            <person name="Wu L."/>
            <person name="Ma J."/>
        </authorList>
    </citation>
    <scope>NUCLEOTIDE SEQUENCE [LARGE SCALE GENOMIC DNA]</scope>
    <source>
        <strain evidence="7">JCM 16908</strain>
    </source>
</reference>
<dbReference type="Gene3D" id="1.10.10.60">
    <property type="entry name" value="Homeodomain-like"/>
    <property type="match status" value="1"/>
</dbReference>
<evidence type="ECO:0000256" key="1">
    <source>
        <dbReference type="ARBA" id="ARBA00023015"/>
    </source>
</evidence>
<dbReference type="Proteomes" id="UP001500888">
    <property type="component" value="Unassembled WGS sequence"/>
</dbReference>
<sequence>MRSAHLFWARNIRYGWCVDNGQDERAGLRERKKQRTRIELSWAAIRLSVERGLENVRVEDIAAEVGVSPRTFNNYFSSKAEAIVSRHLDRARLIAAELRARPASEPLWEAIANAVTARFALGQETGGHDANHEQWVAGLRLMLAEPVVQGEFLRAGAAAEAELAAAIAERTGTDPERDLYPRLVAGAAGAATTVVIDHWMRADPPVPVMPLLRDALRQIAAGLPPPTPPPS</sequence>
<dbReference type="Gene3D" id="1.10.357.10">
    <property type="entry name" value="Tetracycline Repressor, domain 2"/>
    <property type="match status" value="1"/>
</dbReference>
<evidence type="ECO:0000313" key="7">
    <source>
        <dbReference type="Proteomes" id="UP001500888"/>
    </source>
</evidence>
<feature type="DNA-binding region" description="H-T-H motif" evidence="4">
    <location>
        <begin position="57"/>
        <end position="76"/>
    </location>
</feature>
<dbReference type="Pfam" id="PF17754">
    <property type="entry name" value="TetR_C_14"/>
    <property type="match status" value="1"/>
</dbReference>
<keyword evidence="7" id="KW-1185">Reference proteome</keyword>
<keyword evidence="3" id="KW-0804">Transcription</keyword>
<evidence type="ECO:0000256" key="3">
    <source>
        <dbReference type="ARBA" id="ARBA00023163"/>
    </source>
</evidence>
<dbReference type="InterPro" id="IPR009057">
    <property type="entry name" value="Homeodomain-like_sf"/>
</dbReference>
<proteinExistence type="predicted"/>
<evidence type="ECO:0000313" key="6">
    <source>
        <dbReference type="EMBL" id="GAA3844912.1"/>
    </source>
</evidence>
<keyword evidence="1" id="KW-0805">Transcription regulation</keyword>
<dbReference type="EMBL" id="BAAAZR010000063">
    <property type="protein sequence ID" value="GAA3844912.1"/>
    <property type="molecule type" value="Genomic_DNA"/>
</dbReference>
<evidence type="ECO:0000259" key="5">
    <source>
        <dbReference type="PROSITE" id="PS50977"/>
    </source>
</evidence>
<keyword evidence="2 4" id="KW-0238">DNA-binding</keyword>
<dbReference type="PROSITE" id="PS50977">
    <property type="entry name" value="HTH_TETR_2"/>
    <property type="match status" value="1"/>
</dbReference>
<organism evidence="6 7">
    <name type="scientific">Sphaerisporangium flaviroseum</name>
    <dbReference type="NCBI Taxonomy" id="509199"/>
    <lineage>
        <taxon>Bacteria</taxon>
        <taxon>Bacillati</taxon>
        <taxon>Actinomycetota</taxon>
        <taxon>Actinomycetes</taxon>
        <taxon>Streptosporangiales</taxon>
        <taxon>Streptosporangiaceae</taxon>
        <taxon>Sphaerisporangium</taxon>
    </lineage>
</organism>
<name>A0ABP7JI26_9ACTN</name>
<dbReference type="InterPro" id="IPR001647">
    <property type="entry name" value="HTH_TetR"/>
</dbReference>
<evidence type="ECO:0000256" key="2">
    <source>
        <dbReference type="ARBA" id="ARBA00023125"/>
    </source>
</evidence>
<protein>
    <submittedName>
        <fullName evidence="6">TetR family transcriptional regulator</fullName>
    </submittedName>
</protein>
<comment type="caution">
    <text evidence="6">The sequence shown here is derived from an EMBL/GenBank/DDBJ whole genome shotgun (WGS) entry which is preliminary data.</text>
</comment>
<evidence type="ECO:0000256" key="4">
    <source>
        <dbReference type="PROSITE-ProRule" id="PRU00335"/>
    </source>
</evidence>
<accession>A0ABP7JI26</accession>
<dbReference type="PANTHER" id="PTHR30055:SF238">
    <property type="entry name" value="MYCOFACTOCIN BIOSYNTHESIS TRANSCRIPTIONAL REGULATOR MFTR-RELATED"/>
    <property type="match status" value="1"/>
</dbReference>
<dbReference type="Pfam" id="PF00440">
    <property type="entry name" value="TetR_N"/>
    <property type="match status" value="1"/>
</dbReference>
<dbReference type="InterPro" id="IPR041347">
    <property type="entry name" value="MftR_C"/>
</dbReference>
<feature type="domain" description="HTH tetR-type" evidence="5">
    <location>
        <begin position="34"/>
        <end position="94"/>
    </location>
</feature>
<gene>
    <name evidence="6" type="ORF">GCM10022226_80050</name>
</gene>